<keyword evidence="2" id="KW-1185">Reference proteome</keyword>
<dbReference type="AlphaFoldDB" id="A0A8D0KJE0"/>
<name>A0A8D0KJE0_SALMN</name>
<organism evidence="1 2">
    <name type="scientific">Salvator merianae</name>
    <name type="common">Argentine black and white tegu</name>
    <name type="synonym">Tupinambis merianae</name>
    <dbReference type="NCBI Taxonomy" id="96440"/>
    <lineage>
        <taxon>Eukaryota</taxon>
        <taxon>Metazoa</taxon>
        <taxon>Chordata</taxon>
        <taxon>Craniata</taxon>
        <taxon>Vertebrata</taxon>
        <taxon>Euteleostomi</taxon>
        <taxon>Lepidosauria</taxon>
        <taxon>Squamata</taxon>
        <taxon>Bifurcata</taxon>
        <taxon>Unidentata</taxon>
        <taxon>Episquamata</taxon>
        <taxon>Laterata</taxon>
        <taxon>Teiioidea</taxon>
        <taxon>Teiidae</taxon>
        <taxon>Salvator</taxon>
    </lineage>
</organism>
<sequence length="131" mass="14548">MKLGILALIKEARGRGRLDSEGHWPEDFLCKPALEEPCRHVIVFGCFVVRRLVKTVTQQVVESKFVSDLPECKNTNRVVGVGGSVCCGCSDKSGEAVWHLLGFVTNETLSAIFRKSNIFVKKGNYVGYRES</sequence>
<reference evidence="1" key="2">
    <citation type="submission" date="2025-09" db="UniProtKB">
        <authorList>
            <consortium name="Ensembl"/>
        </authorList>
    </citation>
    <scope>IDENTIFICATION</scope>
</reference>
<dbReference type="Proteomes" id="UP000694421">
    <property type="component" value="Unplaced"/>
</dbReference>
<proteinExistence type="predicted"/>
<evidence type="ECO:0000313" key="2">
    <source>
        <dbReference type="Proteomes" id="UP000694421"/>
    </source>
</evidence>
<protein>
    <submittedName>
        <fullName evidence="1">Uncharacterized protein</fullName>
    </submittedName>
</protein>
<accession>A0A8D0KJE0</accession>
<dbReference type="Ensembl" id="ENSSMRT00000028410.1">
    <property type="protein sequence ID" value="ENSSMRP00000024234.1"/>
    <property type="gene ID" value="ENSSMRG00000018804.1"/>
</dbReference>
<reference evidence="1" key="1">
    <citation type="submission" date="2025-08" db="UniProtKB">
        <authorList>
            <consortium name="Ensembl"/>
        </authorList>
    </citation>
    <scope>IDENTIFICATION</scope>
</reference>
<evidence type="ECO:0000313" key="1">
    <source>
        <dbReference type="Ensembl" id="ENSSMRP00000024234.1"/>
    </source>
</evidence>